<dbReference type="OrthoDB" id="10258894at2759"/>
<reference evidence="9 10" key="1">
    <citation type="submission" date="2014-03" db="EMBL/GenBank/DDBJ databases">
        <title>Draft genome of the hookworm Oesophagostomum dentatum.</title>
        <authorList>
            <person name="Mitreva M."/>
        </authorList>
    </citation>
    <scope>NUCLEOTIDE SEQUENCE [LARGE SCALE GENOMIC DNA]</scope>
    <source>
        <strain evidence="9 10">OD-Hann</strain>
    </source>
</reference>
<evidence type="ECO:0000256" key="1">
    <source>
        <dbReference type="ARBA" id="ARBA00004604"/>
    </source>
</evidence>
<keyword evidence="7" id="KW-0539">Nucleus</keyword>
<feature type="compositionally biased region" description="Basic and acidic residues" evidence="8">
    <location>
        <begin position="199"/>
        <end position="212"/>
    </location>
</feature>
<feature type="compositionally biased region" description="Acidic residues" evidence="8">
    <location>
        <begin position="213"/>
        <end position="222"/>
    </location>
</feature>
<evidence type="ECO:0000256" key="8">
    <source>
        <dbReference type="SAM" id="MobiDB-lite"/>
    </source>
</evidence>
<keyword evidence="3" id="KW-0479">Metal-binding</keyword>
<feature type="compositionally biased region" description="Gly residues" evidence="8">
    <location>
        <begin position="223"/>
        <end position="238"/>
    </location>
</feature>
<keyword evidence="10" id="KW-1185">Reference proteome</keyword>
<organism evidence="9 10">
    <name type="scientific">Oesophagostomum dentatum</name>
    <name type="common">Nodular worm</name>
    <dbReference type="NCBI Taxonomy" id="61180"/>
    <lineage>
        <taxon>Eukaryota</taxon>
        <taxon>Metazoa</taxon>
        <taxon>Ecdysozoa</taxon>
        <taxon>Nematoda</taxon>
        <taxon>Chromadorea</taxon>
        <taxon>Rhabditida</taxon>
        <taxon>Rhabditina</taxon>
        <taxon>Rhabditomorpha</taxon>
        <taxon>Strongyloidea</taxon>
        <taxon>Strongylidae</taxon>
        <taxon>Oesophagostomum</taxon>
    </lineage>
</organism>
<evidence type="ECO:0000256" key="3">
    <source>
        <dbReference type="ARBA" id="ARBA00022723"/>
    </source>
</evidence>
<name>A0A0B1TJQ0_OESDE</name>
<dbReference type="InterPro" id="IPR010531">
    <property type="entry name" value="NOA36"/>
</dbReference>
<evidence type="ECO:0000256" key="4">
    <source>
        <dbReference type="ARBA" id="ARBA00022737"/>
    </source>
</evidence>
<dbReference type="PANTHER" id="PTHR13214">
    <property type="entry name" value="ZINC FINGER PROTEIN 330"/>
    <property type="match status" value="1"/>
</dbReference>
<comment type="subcellular location">
    <subcellularLocation>
        <location evidence="1">Nucleus</location>
        <location evidence="1">Nucleolus</location>
    </subcellularLocation>
</comment>
<evidence type="ECO:0000313" key="9">
    <source>
        <dbReference type="EMBL" id="KHJ96042.1"/>
    </source>
</evidence>
<dbReference type="PANTHER" id="PTHR13214:SF1">
    <property type="entry name" value="ZINC FINGER PROTEIN 330"/>
    <property type="match status" value="1"/>
</dbReference>
<gene>
    <name evidence="9" type="ORF">OESDEN_04005</name>
</gene>
<evidence type="ECO:0000313" key="10">
    <source>
        <dbReference type="Proteomes" id="UP000053660"/>
    </source>
</evidence>
<dbReference type="GO" id="GO:0005730">
    <property type="term" value="C:nucleolus"/>
    <property type="evidence" value="ECO:0007669"/>
    <property type="project" value="UniProtKB-SubCell"/>
</dbReference>
<evidence type="ECO:0000256" key="2">
    <source>
        <dbReference type="ARBA" id="ARBA00007212"/>
    </source>
</evidence>
<accession>A0A0B1TJQ0</accession>
<keyword evidence="5" id="KW-0863">Zinc-finger</keyword>
<evidence type="ECO:0000256" key="6">
    <source>
        <dbReference type="ARBA" id="ARBA00022833"/>
    </source>
</evidence>
<dbReference type="Pfam" id="PF06524">
    <property type="entry name" value="NOA36"/>
    <property type="match status" value="2"/>
</dbReference>
<keyword evidence="6" id="KW-0862">Zinc</keyword>
<dbReference type="EMBL" id="KN549778">
    <property type="protein sequence ID" value="KHJ96042.1"/>
    <property type="molecule type" value="Genomic_DNA"/>
</dbReference>
<feature type="region of interest" description="Disordered" evidence="8">
    <location>
        <begin position="199"/>
        <end position="273"/>
    </location>
</feature>
<protein>
    <submittedName>
        <fullName evidence="9">NOA36 protein</fullName>
    </submittedName>
</protein>
<dbReference type="GO" id="GO:0008270">
    <property type="term" value="F:zinc ion binding"/>
    <property type="evidence" value="ECO:0007669"/>
    <property type="project" value="UniProtKB-KW"/>
</dbReference>
<sequence length="273" mass="30741">MPKKKTGARKKAEKQRELQKKIRSGERSLAEHPCNLQMVGSHDYFQCDQCLRDQKSRAFCYFCSAISKLPVCAQCGKQKCMSKTGDCVVKHGAKFTTGLGMVGAICDFCEAFICHGRKCLTTHACTCPLRNAECIECKRGVWDHGMSCNRLGTYTCMRCKICFCDEHVRRKGVVVARQKEMPCPKCSYPTKETKDFSVSVRRHEYGRQHRPDYEEDEGDEGSYEGGGTWSGNYGGGYGGDEESEEYEGEDSEGSEAESDEESDHEEEAQEKKK</sequence>
<keyword evidence="4" id="KW-0677">Repeat</keyword>
<proteinExistence type="inferred from homology"/>
<dbReference type="AlphaFoldDB" id="A0A0B1TJQ0"/>
<evidence type="ECO:0000256" key="7">
    <source>
        <dbReference type="ARBA" id="ARBA00023242"/>
    </source>
</evidence>
<comment type="similarity">
    <text evidence="2">Belongs to the NOA36 family.</text>
</comment>
<dbReference type="Proteomes" id="UP000053660">
    <property type="component" value="Unassembled WGS sequence"/>
</dbReference>
<feature type="compositionally biased region" description="Acidic residues" evidence="8">
    <location>
        <begin position="239"/>
        <end position="273"/>
    </location>
</feature>
<evidence type="ECO:0000256" key="5">
    <source>
        <dbReference type="ARBA" id="ARBA00022771"/>
    </source>
</evidence>